<keyword evidence="12 17" id="KW-0456">Lyase</keyword>
<dbReference type="Gene3D" id="3.40.1190.20">
    <property type="match status" value="1"/>
</dbReference>
<keyword evidence="8 17" id="KW-0521">NADP</keyword>
<comment type="function">
    <text evidence="14 19">Bifunctional enzyme that catalyzes the epimerization of the S- and R-forms of NAD(P)HX and the dehydration of the S-form of NAD(P)HX at the expense of ADP, which is converted to AMP. This allows the repair of both epimers of NAD(P)HX, a damaged form of NAD(P)H that is a result of enzymatic or heat-dependent hydration.</text>
</comment>
<keyword evidence="5 18" id="KW-0479">Metal-binding</keyword>
<dbReference type="GO" id="GO:0046496">
    <property type="term" value="P:nicotinamide nucleotide metabolic process"/>
    <property type="evidence" value="ECO:0007669"/>
    <property type="project" value="UniProtKB-UniRule"/>
</dbReference>
<evidence type="ECO:0000256" key="13">
    <source>
        <dbReference type="ARBA" id="ARBA00023268"/>
    </source>
</evidence>
<evidence type="ECO:0000259" key="20">
    <source>
        <dbReference type="PROSITE" id="PS51383"/>
    </source>
</evidence>
<keyword evidence="13" id="KW-0511">Multifunctional enzyme</keyword>
<evidence type="ECO:0000256" key="17">
    <source>
        <dbReference type="HAMAP-Rule" id="MF_01965"/>
    </source>
</evidence>
<dbReference type="GO" id="GO:0005524">
    <property type="term" value="F:ATP binding"/>
    <property type="evidence" value="ECO:0007669"/>
    <property type="project" value="UniProtKB-UniRule"/>
</dbReference>
<organism evidence="22">
    <name type="scientific">Fervidicoccus fontis</name>
    <dbReference type="NCBI Taxonomy" id="683846"/>
    <lineage>
        <taxon>Archaea</taxon>
        <taxon>Thermoproteota</taxon>
        <taxon>Thermoprotei</taxon>
        <taxon>Fervidicoccales</taxon>
        <taxon>Fervidicoccaceae</taxon>
        <taxon>Fervidicoccus</taxon>
    </lineage>
</organism>
<dbReference type="InterPro" id="IPR029056">
    <property type="entry name" value="Ribokinase-like"/>
</dbReference>
<comment type="cofactor">
    <cofactor evidence="18 19">
        <name>K(+)</name>
        <dbReference type="ChEBI" id="CHEBI:29103"/>
    </cofactor>
    <text evidence="18 19">Binds 1 potassium ion per subunit.</text>
</comment>
<dbReference type="CDD" id="cd01171">
    <property type="entry name" value="YXKO-related"/>
    <property type="match status" value="1"/>
</dbReference>
<comment type="catalytic activity">
    <reaction evidence="16 17 19">
        <text>(6S)-NADPHX + ADP = AMP + phosphate + NADPH + H(+)</text>
        <dbReference type="Rhea" id="RHEA:32235"/>
        <dbReference type="ChEBI" id="CHEBI:15378"/>
        <dbReference type="ChEBI" id="CHEBI:43474"/>
        <dbReference type="ChEBI" id="CHEBI:57783"/>
        <dbReference type="ChEBI" id="CHEBI:64076"/>
        <dbReference type="ChEBI" id="CHEBI:456215"/>
        <dbReference type="ChEBI" id="CHEBI:456216"/>
        <dbReference type="EC" id="4.2.1.136"/>
    </reaction>
</comment>
<evidence type="ECO:0000256" key="2">
    <source>
        <dbReference type="ARBA" id="ARBA00000909"/>
    </source>
</evidence>
<dbReference type="NCBIfam" id="TIGR00197">
    <property type="entry name" value="yjeF_nterm"/>
    <property type="match status" value="1"/>
</dbReference>
<protein>
    <recommendedName>
        <fullName evidence="19">Bifunctional NAD(P)H-hydrate repair enzyme</fullName>
    </recommendedName>
    <alternativeName>
        <fullName evidence="19">Nicotinamide nucleotide repair protein</fullName>
    </alternativeName>
    <domain>
        <recommendedName>
            <fullName evidence="19">ADP-dependent (S)-NAD(P)H-hydrate dehydratase</fullName>
            <ecNumber evidence="19">4.2.1.136</ecNumber>
        </recommendedName>
        <alternativeName>
            <fullName evidence="19">ADP-dependent NAD(P)HX dehydratase</fullName>
        </alternativeName>
    </domain>
    <domain>
        <recommendedName>
            <fullName evidence="19">NAD(P)H-hydrate epimerase</fullName>
            <ecNumber evidence="19">5.1.99.6</ecNumber>
        </recommendedName>
    </domain>
</protein>
<evidence type="ECO:0000256" key="12">
    <source>
        <dbReference type="ARBA" id="ARBA00023239"/>
    </source>
</evidence>
<dbReference type="EC" id="4.2.1.136" evidence="19"/>
<evidence type="ECO:0000256" key="10">
    <source>
        <dbReference type="ARBA" id="ARBA00023027"/>
    </source>
</evidence>
<dbReference type="InterPro" id="IPR036652">
    <property type="entry name" value="YjeF_N_dom_sf"/>
</dbReference>
<dbReference type="GO" id="GO:0052856">
    <property type="term" value="F:NAD(P)HX epimerase activity"/>
    <property type="evidence" value="ECO:0007669"/>
    <property type="project" value="UniProtKB-UniRule"/>
</dbReference>
<feature type="binding site" evidence="17">
    <location>
        <position position="381"/>
    </location>
    <ligand>
        <name>(6S)-NADPHX</name>
        <dbReference type="ChEBI" id="CHEBI:64076"/>
    </ligand>
</feature>
<feature type="domain" description="YjeF C-terminal" evidence="20">
    <location>
        <begin position="226"/>
        <end position="506"/>
    </location>
</feature>
<evidence type="ECO:0000256" key="11">
    <source>
        <dbReference type="ARBA" id="ARBA00023235"/>
    </source>
</evidence>
<feature type="domain" description="YjeF N-terminal" evidence="21">
    <location>
        <begin position="11"/>
        <end position="223"/>
    </location>
</feature>
<proteinExistence type="inferred from homology"/>
<comment type="caution">
    <text evidence="17">Lacks conserved residue(s) required for the propagation of feature annotation.</text>
</comment>
<feature type="binding site" evidence="18">
    <location>
        <begin position="134"/>
        <end position="140"/>
    </location>
    <ligand>
        <name>(6S)-NADPHX</name>
        <dbReference type="ChEBI" id="CHEBI:64076"/>
    </ligand>
</feature>
<evidence type="ECO:0000256" key="3">
    <source>
        <dbReference type="ARBA" id="ARBA00006001"/>
    </source>
</evidence>
<dbReference type="GO" id="GO:0052855">
    <property type="term" value="F:ADP-dependent NAD(P)H-hydrate dehydratase activity"/>
    <property type="evidence" value="ECO:0007669"/>
    <property type="project" value="UniProtKB-UniRule"/>
</dbReference>
<evidence type="ECO:0000256" key="7">
    <source>
        <dbReference type="ARBA" id="ARBA00022840"/>
    </source>
</evidence>
<dbReference type="EMBL" id="DTLS01000054">
    <property type="protein sequence ID" value="HGZ59971.1"/>
    <property type="molecule type" value="Genomic_DNA"/>
</dbReference>
<keyword evidence="11 18" id="KW-0413">Isomerase</keyword>
<evidence type="ECO:0000256" key="9">
    <source>
        <dbReference type="ARBA" id="ARBA00022958"/>
    </source>
</evidence>
<evidence type="ECO:0000256" key="1">
    <source>
        <dbReference type="ARBA" id="ARBA00000013"/>
    </source>
</evidence>
<name>A0A7J3SK05_9CREN</name>
<feature type="binding site" evidence="18">
    <location>
        <position position="163"/>
    </location>
    <ligand>
        <name>(6S)-NADPHX</name>
        <dbReference type="ChEBI" id="CHEBI:64076"/>
    </ligand>
</feature>
<comment type="similarity">
    <text evidence="17">Belongs to the NnrD/CARKD family.</text>
</comment>
<keyword evidence="6 17" id="KW-0547">Nucleotide-binding</keyword>
<comment type="catalytic activity">
    <reaction evidence="1 18 19">
        <text>(6R)-NADHX = (6S)-NADHX</text>
        <dbReference type="Rhea" id="RHEA:32215"/>
        <dbReference type="ChEBI" id="CHEBI:64074"/>
        <dbReference type="ChEBI" id="CHEBI:64075"/>
        <dbReference type="EC" id="5.1.99.6"/>
    </reaction>
</comment>
<keyword evidence="10 17" id="KW-0520">NAD</keyword>
<feature type="binding site" evidence="17">
    <location>
        <position position="329"/>
    </location>
    <ligand>
        <name>(6S)-NADPHX</name>
        <dbReference type="ChEBI" id="CHEBI:64076"/>
    </ligand>
</feature>
<evidence type="ECO:0000256" key="16">
    <source>
        <dbReference type="ARBA" id="ARBA00049209"/>
    </source>
</evidence>
<dbReference type="PANTHER" id="PTHR12592">
    <property type="entry name" value="ATP-DEPENDENT (S)-NAD(P)H-HYDRATE DEHYDRATASE FAMILY MEMBER"/>
    <property type="match status" value="1"/>
</dbReference>
<evidence type="ECO:0000256" key="8">
    <source>
        <dbReference type="ARBA" id="ARBA00022857"/>
    </source>
</evidence>
<comment type="function">
    <text evidence="18">Catalyzes the epimerization of the S- and R-forms of NAD(P)HX, a damaged form of NAD(P)H that is a result of enzymatic or heat-dependent hydration. This is a prerequisite for the S-specific NAD(P)H-hydrate dehydratase to allow the repair of both epimers of NAD(P)HX.</text>
</comment>
<comment type="similarity">
    <text evidence="3 19">In the N-terminal section; belongs to the NnrE/AIBP family.</text>
</comment>
<dbReference type="PROSITE" id="PS51385">
    <property type="entry name" value="YJEF_N"/>
    <property type="match status" value="1"/>
</dbReference>
<dbReference type="PROSITE" id="PS01050">
    <property type="entry name" value="YJEF_C_2"/>
    <property type="match status" value="1"/>
</dbReference>
<dbReference type="Pfam" id="PF03853">
    <property type="entry name" value="YjeF_N"/>
    <property type="match status" value="1"/>
</dbReference>
<comment type="cofactor">
    <cofactor evidence="17">
        <name>Mg(2+)</name>
        <dbReference type="ChEBI" id="CHEBI:18420"/>
    </cofactor>
</comment>
<comment type="subunit">
    <text evidence="17">Homotetramer.</text>
</comment>
<sequence>MYGDIVESRRIKAYEENASWLGVSTLNLMECAGKCVAEFVHKNFKVNEYKRVIVVTGKGGNAGDGFVAARHLASLGYEVDVVLLYSDEQITHPDAKTNFLILRKIEGGRVKIWDFDKLNSLLSEGGIVIDAILGTGIRGELRFPISDAIEKINASGNPVIAVDIPSGIDPDSGRPAIKGGEPLAIKASYTITMHYYKPGLAKPNEYAGKIELCNVGIPEEAEIIIGPGDVRNLLSLKSKDAKKGDGGVVTVIGGSVEYTGAPSLASLAALVSGSDLVFTAVPRSIKDVVSSFSPSIIAVEAGKDYLSQDYLPSLLPIIEKSHAIVVGPGMAYNETTCSFTEQLLKIISTKPLRAVVLDADALKCISTFKPKLNDRFVLTPHRGELSRLLSAYGIPESGDRKKDSMVLSTEIGGSIVLSKGPVDYICLKNYCREKRGGNPGMSVGGTGDVLAGMVASFAKRTPTVYDAACIASFVNSYAGDELYKKYNEFFTSEMLVQEIPRALSSILVYGKG</sequence>
<dbReference type="PANTHER" id="PTHR12592:SF0">
    <property type="entry name" value="ATP-DEPENDENT (S)-NAD(P)H-HYDRATE DEHYDRATASE"/>
    <property type="match status" value="1"/>
</dbReference>
<dbReference type="GO" id="GO:0046872">
    <property type="term" value="F:metal ion binding"/>
    <property type="evidence" value="ECO:0007669"/>
    <property type="project" value="UniProtKB-UniRule"/>
</dbReference>
<feature type="binding site" evidence="18">
    <location>
        <position position="61"/>
    </location>
    <ligand>
        <name>K(+)</name>
        <dbReference type="ChEBI" id="CHEBI:29103"/>
    </ligand>
</feature>
<comment type="caution">
    <text evidence="22">The sequence shown here is derived from an EMBL/GenBank/DDBJ whole genome shotgun (WGS) entry which is preliminary data.</text>
</comment>
<dbReference type="PROSITE" id="PS51383">
    <property type="entry name" value="YJEF_C_3"/>
    <property type="match status" value="1"/>
</dbReference>
<dbReference type="SUPFAM" id="SSF64153">
    <property type="entry name" value="YjeF N-terminal domain-like"/>
    <property type="match status" value="1"/>
</dbReference>
<dbReference type="HAMAP" id="MF_01965">
    <property type="entry name" value="NADHX_dehydratase"/>
    <property type="match status" value="1"/>
</dbReference>
<feature type="binding site" evidence="17">
    <location>
        <position position="447"/>
    </location>
    <ligand>
        <name>AMP</name>
        <dbReference type="ChEBI" id="CHEBI:456215"/>
    </ligand>
</feature>
<evidence type="ECO:0000256" key="15">
    <source>
        <dbReference type="ARBA" id="ARBA00048238"/>
    </source>
</evidence>
<evidence type="ECO:0000256" key="5">
    <source>
        <dbReference type="ARBA" id="ARBA00022723"/>
    </source>
</evidence>
<dbReference type="PIRSF" id="PIRSF017184">
    <property type="entry name" value="Nnr"/>
    <property type="match status" value="1"/>
</dbReference>
<comment type="function">
    <text evidence="17">Catalyzes the dehydration of the S-form of NAD(P)HX at the expense of ADP, which is converted to AMP. Together with NAD(P)HX epimerase, which catalyzes the epimerization of the S- and R-forms, the enzyme allows the repair of both epimers of NAD(P)HX, a damaged form of NAD(P)H that is a result of enzymatic or heat-dependent hydration.</text>
</comment>
<dbReference type="EC" id="5.1.99.6" evidence="19"/>
<dbReference type="Gene3D" id="3.40.50.10260">
    <property type="entry name" value="YjeF N-terminal domain"/>
    <property type="match status" value="1"/>
</dbReference>
<dbReference type="AlphaFoldDB" id="A0A7J3SK05"/>
<keyword evidence="7 17" id="KW-0067">ATP-binding</keyword>
<dbReference type="InterPro" id="IPR017953">
    <property type="entry name" value="Carbohydrate_kinase_pred_CS"/>
</dbReference>
<evidence type="ECO:0000256" key="4">
    <source>
        <dbReference type="ARBA" id="ARBA00009524"/>
    </source>
</evidence>
<dbReference type="HAMAP" id="MF_01966">
    <property type="entry name" value="NADHX_epimerase"/>
    <property type="match status" value="1"/>
</dbReference>
<accession>A0A7J3SK05</accession>
<feature type="binding site" evidence="17">
    <location>
        <position position="448"/>
    </location>
    <ligand>
        <name>(6S)-NADPHX</name>
        <dbReference type="ChEBI" id="CHEBI:64076"/>
    </ligand>
</feature>
<dbReference type="SUPFAM" id="SSF53613">
    <property type="entry name" value="Ribokinase-like"/>
    <property type="match status" value="1"/>
</dbReference>
<comment type="similarity">
    <text evidence="4 19">In the C-terminal section; belongs to the NnrD/CARKD family.</text>
</comment>
<evidence type="ECO:0000256" key="19">
    <source>
        <dbReference type="PIRNR" id="PIRNR017184"/>
    </source>
</evidence>
<evidence type="ECO:0000256" key="6">
    <source>
        <dbReference type="ARBA" id="ARBA00022741"/>
    </source>
</evidence>
<feature type="binding site" evidence="18">
    <location>
        <position position="166"/>
    </location>
    <ligand>
        <name>K(+)</name>
        <dbReference type="ChEBI" id="CHEBI:29103"/>
    </ligand>
</feature>
<dbReference type="InterPro" id="IPR004443">
    <property type="entry name" value="YjeF_N_dom"/>
</dbReference>
<dbReference type="GO" id="GO:0110051">
    <property type="term" value="P:metabolite repair"/>
    <property type="evidence" value="ECO:0007669"/>
    <property type="project" value="TreeGrafter"/>
</dbReference>
<evidence type="ECO:0000259" key="21">
    <source>
        <dbReference type="PROSITE" id="PS51385"/>
    </source>
</evidence>
<evidence type="ECO:0000313" key="22">
    <source>
        <dbReference type="EMBL" id="HGZ59971.1"/>
    </source>
</evidence>
<comment type="catalytic activity">
    <reaction evidence="15 17 19">
        <text>(6S)-NADHX + ADP = AMP + phosphate + NADH + H(+)</text>
        <dbReference type="Rhea" id="RHEA:32223"/>
        <dbReference type="ChEBI" id="CHEBI:15378"/>
        <dbReference type="ChEBI" id="CHEBI:43474"/>
        <dbReference type="ChEBI" id="CHEBI:57945"/>
        <dbReference type="ChEBI" id="CHEBI:64074"/>
        <dbReference type="ChEBI" id="CHEBI:456215"/>
        <dbReference type="ChEBI" id="CHEBI:456216"/>
        <dbReference type="EC" id="4.2.1.136"/>
    </reaction>
</comment>
<keyword evidence="9 18" id="KW-0630">Potassium</keyword>
<comment type="catalytic activity">
    <reaction evidence="2 18 19">
        <text>(6R)-NADPHX = (6S)-NADPHX</text>
        <dbReference type="Rhea" id="RHEA:32227"/>
        <dbReference type="ChEBI" id="CHEBI:64076"/>
        <dbReference type="ChEBI" id="CHEBI:64077"/>
        <dbReference type="EC" id="5.1.99.6"/>
    </reaction>
</comment>
<dbReference type="InterPro" id="IPR030677">
    <property type="entry name" value="Nnr"/>
</dbReference>
<feature type="binding site" evidence="17">
    <location>
        <position position="261"/>
    </location>
    <ligand>
        <name>(6S)-NADPHX</name>
        <dbReference type="ChEBI" id="CHEBI:64076"/>
    </ligand>
</feature>
<reference evidence="22" key="1">
    <citation type="journal article" date="2020" name="mSystems">
        <title>Genome- and Community-Level Interaction Insights into Carbon Utilization and Element Cycling Functions of Hydrothermarchaeota in Hydrothermal Sediment.</title>
        <authorList>
            <person name="Zhou Z."/>
            <person name="Liu Y."/>
            <person name="Xu W."/>
            <person name="Pan J."/>
            <person name="Luo Z.H."/>
            <person name="Li M."/>
        </authorList>
    </citation>
    <scope>NUCLEOTIDE SEQUENCE [LARGE SCALE GENOMIC DNA]</scope>
    <source>
        <strain evidence="22">SpSt-885</strain>
    </source>
</reference>
<feature type="binding site" evidence="18">
    <location>
        <position position="130"/>
    </location>
    <ligand>
        <name>K(+)</name>
        <dbReference type="ChEBI" id="CHEBI:29103"/>
    </ligand>
</feature>
<comment type="similarity">
    <text evidence="18">Belongs to the NnrE/AIBP family.</text>
</comment>
<dbReference type="Pfam" id="PF01256">
    <property type="entry name" value="Carb_kinase"/>
    <property type="match status" value="1"/>
</dbReference>
<evidence type="ECO:0000256" key="14">
    <source>
        <dbReference type="ARBA" id="ARBA00025153"/>
    </source>
</evidence>
<gene>
    <name evidence="17" type="primary">nnrD</name>
    <name evidence="18" type="synonym">nnrE</name>
    <name evidence="22" type="ORF">ENW83_02025</name>
</gene>
<dbReference type="NCBIfam" id="TIGR00196">
    <property type="entry name" value="yjeF_cterm"/>
    <property type="match status" value="1"/>
</dbReference>
<dbReference type="InterPro" id="IPR000631">
    <property type="entry name" value="CARKD"/>
</dbReference>
<evidence type="ECO:0000256" key="18">
    <source>
        <dbReference type="HAMAP-Rule" id="MF_01966"/>
    </source>
</evidence>